<evidence type="ECO:0000256" key="3">
    <source>
        <dbReference type="ARBA" id="ARBA00022692"/>
    </source>
</evidence>
<feature type="transmembrane region" description="Helical" evidence="7">
    <location>
        <begin position="557"/>
        <end position="577"/>
    </location>
</feature>
<feature type="transmembrane region" description="Helical" evidence="7">
    <location>
        <begin position="584"/>
        <end position="600"/>
    </location>
</feature>
<organism evidence="10 11">
    <name type="scientific">Thalassobaculum litoreum DSM 18839</name>
    <dbReference type="NCBI Taxonomy" id="1123362"/>
    <lineage>
        <taxon>Bacteria</taxon>
        <taxon>Pseudomonadati</taxon>
        <taxon>Pseudomonadota</taxon>
        <taxon>Alphaproteobacteria</taxon>
        <taxon>Rhodospirillales</taxon>
        <taxon>Thalassobaculaceae</taxon>
        <taxon>Thalassobaculum</taxon>
    </lineage>
</organism>
<feature type="transmembrane region" description="Helical" evidence="7">
    <location>
        <begin position="318"/>
        <end position="344"/>
    </location>
</feature>
<dbReference type="AlphaFoldDB" id="A0A8G2BLU9"/>
<evidence type="ECO:0000259" key="9">
    <source>
        <dbReference type="Pfam" id="PF13567"/>
    </source>
</evidence>
<feature type="transmembrane region" description="Helical" evidence="7">
    <location>
        <begin position="490"/>
        <end position="520"/>
    </location>
</feature>
<dbReference type="GO" id="GO:0005886">
    <property type="term" value="C:plasma membrane"/>
    <property type="evidence" value="ECO:0007669"/>
    <property type="project" value="UniProtKB-SubCell"/>
</dbReference>
<dbReference type="EMBL" id="FNBW01000016">
    <property type="protein sequence ID" value="SDG38839.1"/>
    <property type="molecule type" value="Genomic_DNA"/>
</dbReference>
<feature type="region of interest" description="Disordered" evidence="6">
    <location>
        <begin position="1"/>
        <end position="49"/>
    </location>
</feature>
<keyword evidence="5 7" id="KW-0472">Membrane</keyword>
<dbReference type="PANTHER" id="PTHR30619">
    <property type="entry name" value="DNA INTERNALIZATION/COMPETENCE PROTEIN COMEC/REC2"/>
    <property type="match status" value="1"/>
</dbReference>
<evidence type="ECO:0000259" key="8">
    <source>
        <dbReference type="Pfam" id="PF03772"/>
    </source>
</evidence>
<dbReference type="NCBIfam" id="TIGR00360">
    <property type="entry name" value="ComEC_N-term"/>
    <property type="match status" value="1"/>
</dbReference>
<keyword evidence="2" id="KW-1003">Cell membrane</keyword>
<gene>
    <name evidence="10" type="ORF">SAMN05660686_04215</name>
</gene>
<protein>
    <submittedName>
        <fullName evidence="10">Competence protein ComEC</fullName>
    </submittedName>
</protein>
<name>A0A8G2BLU9_9PROT</name>
<evidence type="ECO:0000313" key="10">
    <source>
        <dbReference type="EMBL" id="SDG38839.1"/>
    </source>
</evidence>
<sequence length="767" mass="79635">MRERLNGSLSGGPAGALRRKVGPVSSTGAREARPSRHPSRPQQAATGAPTVTIALPAAGRARGRWAVLAGFRRALAQDRARWPLWLPVAFAGGIGLYFGLPSEPPLAAALIPPPVLALAAWSVREREGVFCTLLVLLFVALGGSAALLRTAATDTVLLTEPIWADLDGVVERVEHRPDDIRLTLAEVRIVGGRGTAPYRVRVVSRSRDVAPAIGDRVRLRARLTPPPQPSVPGGFDFQRSAFFDGLGAVGFTVGQPVLLEAGSVGGFSLAVAALRARIAGRLAVALPGPTGAVAAALIVGERAGLDDATQAAFRDSGLAHLLAISGLHMGLVAGTLFAGVRLALCLIPGVALRRPVKKIAACVALAGSAAYLVLAGAPVPTQRAFLMAAVVLSAVLVDREAVSLRLVALAAFTVMALRPDVLTGASFQLSFAAVVALVAAHETLRRYGGRLGGGLGGWLVRVVRYFAGVAVTSIVATLATAPFVTFHFQAIALGGILANMLAVPLTAFVTMPAGIVALLSMPLGLEGWALAAMGLGIDATLAVAARVVDWTGPAAGVYPQPVAGLAAVSLGGCWLAIWRTRLRWLGLVPMAAGGLLWLTVAPPDVLISADGQLSAVAAAGGGEGAWVVSTTRGNRFTRSVWARRWGVEDAVTVTAWDGQAEGPSGALACDDLGCTLRRNGLLLSLAASHEAALEDCAAADVLVAVVRVRTPCSRPRLLVHSPDLRRDGAHAFWLGRDGPRMESVRGRRGIRPWVPAPTQFRPPVSKE</sequence>
<evidence type="ECO:0000256" key="4">
    <source>
        <dbReference type="ARBA" id="ARBA00022989"/>
    </source>
</evidence>
<dbReference type="Pfam" id="PF03772">
    <property type="entry name" value="Competence"/>
    <property type="match status" value="1"/>
</dbReference>
<evidence type="ECO:0000313" key="11">
    <source>
        <dbReference type="Proteomes" id="UP000198615"/>
    </source>
</evidence>
<feature type="domain" description="ComEC/Rec2-related protein" evidence="8">
    <location>
        <begin position="297"/>
        <end position="581"/>
    </location>
</feature>
<feature type="transmembrane region" description="Helical" evidence="7">
    <location>
        <begin position="82"/>
        <end position="100"/>
    </location>
</feature>
<feature type="transmembrane region" description="Helical" evidence="7">
    <location>
        <begin position="130"/>
        <end position="148"/>
    </location>
</feature>
<evidence type="ECO:0000256" key="5">
    <source>
        <dbReference type="ARBA" id="ARBA00023136"/>
    </source>
</evidence>
<feature type="transmembrane region" description="Helical" evidence="7">
    <location>
        <begin position="106"/>
        <end position="123"/>
    </location>
</feature>
<feature type="transmembrane region" description="Helical" evidence="7">
    <location>
        <begin position="425"/>
        <end position="444"/>
    </location>
</feature>
<keyword evidence="11" id="KW-1185">Reference proteome</keyword>
<feature type="transmembrane region" description="Helical" evidence="7">
    <location>
        <begin position="356"/>
        <end position="374"/>
    </location>
</feature>
<dbReference type="OrthoDB" id="9790149at2"/>
<evidence type="ECO:0000256" key="6">
    <source>
        <dbReference type="SAM" id="MobiDB-lite"/>
    </source>
</evidence>
<reference evidence="10 11" key="1">
    <citation type="submission" date="2016-10" db="EMBL/GenBank/DDBJ databases">
        <authorList>
            <person name="Varghese N."/>
            <person name="Submissions S."/>
        </authorList>
    </citation>
    <scope>NUCLEOTIDE SEQUENCE [LARGE SCALE GENOMIC DNA]</scope>
    <source>
        <strain evidence="10 11">DSM 18839</strain>
    </source>
</reference>
<dbReference type="Pfam" id="PF13567">
    <property type="entry name" value="DUF4131"/>
    <property type="match status" value="1"/>
</dbReference>
<comment type="caution">
    <text evidence="10">The sequence shown here is derived from an EMBL/GenBank/DDBJ whole genome shotgun (WGS) entry which is preliminary data.</text>
</comment>
<dbReference type="PANTHER" id="PTHR30619:SF1">
    <property type="entry name" value="RECOMBINATION PROTEIN 2"/>
    <property type="match status" value="1"/>
</dbReference>
<evidence type="ECO:0000256" key="7">
    <source>
        <dbReference type="SAM" id="Phobius"/>
    </source>
</evidence>
<proteinExistence type="predicted"/>
<keyword evidence="3 7" id="KW-0812">Transmembrane</keyword>
<feature type="domain" description="DUF4131" evidence="9">
    <location>
        <begin position="108"/>
        <end position="254"/>
    </location>
</feature>
<dbReference type="InterPro" id="IPR025405">
    <property type="entry name" value="DUF4131"/>
</dbReference>
<keyword evidence="4 7" id="KW-1133">Transmembrane helix</keyword>
<evidence type="ECO:0000256" key="2">
    <source>
        <dbReference type="ARBA" id="ARBA00022475"/>
    </source>
</evidence>
<dbReference type="Proteomes" id="UP000198615">
    <property type="component" value="Unassembled WGS sequence"/>
</dbReference>
<accession>A0A8G2BLU9</accession>
<evidence type="ECO:0000256" key="1">
    <source>
        <dbReference type="ARBA" id="ARBA00004651"/>
    </source>
</evidence>
<dbReference type="InterPro" id="IPR004477">
    <property type="entry name" value="ComEC_N"/>
</dbReference>
<comment type="subcellular location">
    <subcellularLocation>
        <location evidence="1">Cell membrane</location>
        <topology evidence="1">Multi-pass membrane protein</topology>
    </subcellularLocation>
</comment>
<dbReference type="InterPro" id="IPR052159">
    <property type="entry name" value="Competence_DNA_uptake"/>
</dbReference>
<feature type="transmembrane region" description="Helical" evidence="7">
    <location>
        <begin position="465"/>
        <end position="484"/>
    </location>
</feature>
<feature type="transmembrane region" description="Helical" evidence="7">
    <location>
        <begin position="527"/>
        <end position="545"/>
    </location>
</feature>